<evidence type="ECO:0000313" key="2">
    <source>
        <dbReference type="EMBL" id="QOR72591.1"/>
    </source>
</evidence>
<keyword evidence="2" id="KW-0378">Hydrolase</keyword>
<reference evidence="2 3" key="1">
    <citation type="submission" date="2020-10" db="EMBL/GenBank/DDBJ databases">
        <title>Haloactinobacterium sp. RN3S43, a bacterium isolated from saline soil.</title>
        <authorList>
            <person name="Sun J.-Q."/>
        </authorList>
    </citation>
    <scope>NUCLEOTIDE SEQUENCE [LARGE SCALE GENOMIC DNA]</scope>
    <source>
        <strain evidence="2 3">RN3S43</strain>
    </source>
</reference>
<dbReference type="EMBL" id="CP063169">
    <property type="protein sequence ID" value="QOR72591.1"/>
    <property type="molecule type" value="Genomic_DNA"/>
</dbReference>
<name>A0A7M1SYL4_9MICO</name>
<protein>
    <submittedName>
        <fullName evidence="2">Alpha/beta hydrolase</fullName>
    </submittedName>
</protein>
<accession>A0A7M1SYL4</accession>
<evidence type="ECO:0000259" key="1">
    <source>
        <dbReference type="Pfam" id="PF12697"/>
    </source>
</evidence>
<dbReference type="SUPFAM" id="SSF53474">
    <property type="entry name" value="alpha/beta-Hydrolases"/>
    <property type="match status" value="1"/>
</dbReference>
<gene>
    <name evidence="2" type="ORF">IM660_05070</name>
</gene>
<dbReference type="Pfam" id="PF12697">
    <property type="entry name" value="Abhydrolase_6"/>
    <property type="match status" value="1"/>
</dbReference>
<organism evidence="2 3">
    <name type="scientific">Ruania alkalisoli</name>
    <dbReference type="NCBI Taxonomy" id="2779775"/>
    <lineage>
        <taxon>Bacteria</taxon>
        <taxon>Bacillati</taxon>
        <taxon>Actinomycetota</taxon>
        <taxon>Actinomycetes</taxon>
        <taxon>Micrococcales</taxon>
        <taxon>Ruaniaceae</taxon>
        <taxon>Ruania</taxon>
    </lineage>
</organism>
<dbReference type="AlphaFoldDB" id="A0A7M1SYL4"/>
<dbReference type="GO" id="GO:0016787">
    <property type="term" value="F:hydrolase activity"/>
    <property type="evidence" value="ECO:0007669"/>
    <property type="project" value="UniProtKB-KW"/>
</dbReference>
<keyword evidence="3" id="KW-1185">Reference proteome</keyword>
<sequence>MDIILLPGLWLPGAIWDETAARLRELGHQPITPALPGVDDGDLHATLENQVSEVVAAVDAATSPVVVGHSAAATLAWLAADRRPDAVSQVVMIGGFPAAQESAYADFFPVADGVMPFPGWEPFEGPDAADLDDDARSRLEAIAVPVPAAVAQAEVRWHDKRRFDVPVIEICPEFSPEEMRGWIDSGDIPELASAHHLEAVDITSGHWPMVTKPVILAELLAGVSPRTG</sequence>
<dbReference type="Gene3D" id="3.40.50.1820">
    <property type="entry name" value="alpha/beta hydrolase"/>
    <property type="match status" value="1"/>
</dbReference>
<dbReference type="Proteomes" id="UP000593758">
    <property type="component" value="Chromosome"/>
</dbReference>
<dbReference type="KEGG" id="halt:IM660_05070"/>
<feature type="domain" description="AB hydrolase-1" evidence="1">
    <location>
        <begin position="3"/>
        <end position="218"/>
    </location>
</feature>
<dbReference type="InterPro" id="IPR000073">
    <property type="entry name" value="AB_hydrolase_1"/>
</dbReference>
<dbReference type="InterPro" id="IPR029058">
    <property type="entry name" value="AB_hydrolase_fold"/>
</dbReference>
<proteinExistence type="predicted"/>
<evidence type="ECO:0000313" key="3">
    <source>
        <dbReference type="Proteomes" id="UP000593758"/>
    </source>
</evidence>